<gene>
    <name evidence="1" type="ORF">A3A93_01290</name>
</gene>
<comment type="caution">
    <text evidence="1">The sequence shown here is derived from an EMBL/GenBank/DDBJ whole genome shotgun (WGS) entry which is preliminary data.</text>
</comment>
<dbReference type="EMBL" id="MGAL01000048">
    <property type="protein sequence ID" value="OGK45831.1"/>
    <property type="molecule type" value="Genomic_DNA"/>
</dbReference>
<dbReference type="Proteomes" id="UP000177141">
    <property type="component" value="Unassembled WGS sequence"/>
</dbReference>
<protein>
    <submittedName>
        <fullName evidence="1">Uncharacterized protein</fullName>
    </submittedName>
</protein>
<proteinExistence type="predicted"/>
<evidence type="ECO:0000313" key="2">
    <source>
        <dbReference type="Proteomes" id="UP000177141"/>
    </source>
</evidence>
<sequence length="172" mass="19983">MKEGRRVDFDQAYSDMIDHKYAFWLIQHLLSSNQTGSNFTEMLESMRMHLNYYNKSLKELQEAIESTGGQYPLNEVWLADRDAAYYLRYSLPDDERISFWYSTKVSNLSAVAEDVPGKVLAFGLPLSPQIIVPTGQKLLINNLYFRGHNSCYRVQPEVDARLLTDLSRLVRY</sequence>
<name>A0A1F7IR57_9BACT</name>
<reference evidence="1 2" key="1">
    <citation type="journal article" date="2016" name="Nat. Commun.">
        <title>Thousands of microbial genomes shed light on interconnected biogeochemical processes in an aquifer system.</title>
        <authorList>
            <person name="Anantharaman K."/>
            <person name="Brown C.T."/>
            <person name="Hug L.A."/>
            <person name="Sharon I."/>
            <person name="Castelle C.J."/>
            <person name="Probst A.J."/>
            <person name="Thomas B.C."/>
            <person name="Singh A."/>
            <person name="Wilkins M.J."/>
            <person name="Karaoz U."/>
            <person name="Brodie E.L."/>
            <person name="Williams K.H."/>
            <person name="Hubbard S.S."/>
            <person name="Banfield J.F."/>
        </authorList>
    </citation>
    <scope>NUCLEOTIDE SEQUENCE [LARGE SCALE GENOMIC DNA]</scope>
</reference>
<dbReference type="AlphaFoldDB" id="A0A1F7IR57"/>
<accession>A0A1F7IR57</accession>
<organism evidence="1 2">
    <name type="scientific">Candidatus Roizmanbacteria bacterium RIFCSPLOWO2_01_FULL_38_12</name>
    <dbReference type="NCBI Taxonomy" id="1802061"/>
    <lineage>
        <taxon>Bacteria</taxon>
        <taxon>Candidatus Roizmaniibacteriota</taxon>
    </lineage>
</organism>
<dbReference type="STRING" id="1802061.A3A93_01290"/>
<evidence type="ECO:0000313" key="1">
    <source>
        <dbReference type="EMBL" id="OGK45831.1"/>
    </source>
</evidence>